<evidence type="ECO:0000256" key="9">
    <source>
        <dbReference type="ARBA" id="ARBA00023065"/>
    </source>
</evidence>
<feature type="transmembrane region" description="Helical" evidence="15">
    <location>
        <begin position="32"/>
        <end position="52"/>
    </location>
</feature>
<evidence type="ECO:0000256" key="4">
    <source>
        <dbReference type="ARBA" id="ARBA00022475"/>
    </source>
</evidence>
<comment type="function">
    <text evidence="13">Component of the F(0) channel, it forms part of the peripheral stalk, linking F(1) to F(0). The b'-subunit is a diverged and duplicated form of b found in plants and photosynthetic bacteria.</text>
</comment>
<evidence type="ECO:0000256" key="12">
    <source>
        <dbReference type="ARBA" id="ARBA00025198"/>
    </source>
</evidence>
<evidence type="ECO:0000256" key="7">
    <source>
        <dbReference type="ARBA" id="ARBA00022781"/>
    </source>
</evidence>
<dbReference type="AlphaFoldDB" id="A0A1H5TD71"/>
<keyword evidence="20" id="KW-1185">Reference proteome</keyword>
<comment type="similarity">
    <text evidence="2 15 16">Belongs to the ATPase B chain family.</text>
</comment>
<feature type="signal peptide" evidence="18">
    <location>
        <begin position="1"/>
        <end position="16"/>
    </location>
</feature>
<evidence type="ECO:0000256" key="3">
    <source>
        <dbReference type="ARBA" id="ARBA00022448"/>
    </source>
</evidence>
<keyword evidence="7 15" id="KW-0375">Hydrogen ion transport</keyword>
<evidence type="ECO:0000256" key="1">
    <source>
        <dbReference type="ARBA" id="ARBA00004377"/>
    </source>
</evidence>
<comment type="subcellular location">
    <subcellularLocation>
        <location evidence="1">Cell inner membrane</location>
        <topology evidence="1">Single-pass membrane protein</topology>
    </subcellularLocation>
    <subcellularLocation>
        <location evidence="15">Cell membrane</location>
        <topology evidence="15">Single-pass membrane protein</topology>
    </subcellularLocation>
</comment>
<dbReference type="PANTHER" id="PTHR33445:SF1">
    <property type="entry name" value="ATP SYNTHASE SUBUNIT B"/>
    <property type="match status" value="1"/>
</dbReference>
<sequence length="188" mass="19522">MASASFATLLAGAAQAATEHGAKKASFPPFDSSTFAGQLFWLAITFGVLYWLMSKIALPRVGAILEERADTISRDLDKASQMQAKAEETAQAYEKALAEARKNAQGIAQASRDAGAKASDARRHAVEAELSAKLGQAETTIAGTKAKAMKNVRGLGSEVAVAIVTKLTGQAPSATEASDAVDQVLARG</sequence>
<dbReference type="PANTHER" id="PTHR33445">
    <property type="entry name" value="ATP SYNTHASE SUBUNIT B', CHLOROPLASTIC"/>
    <property type="match status" value="1"/>
</dbReference>
<keyword evidence="8 15" id="KW-1133">Transmembrane helix</keyword>
<evidence type="ECO:0000256" key="15">
    <source>
        <dbReference type="HAMAP-Rule" id="MF_01398"/>
    </source>
</evidence>
<comment type="function">
    <text evidence="12 15">F(1)F(0) ATP synthase produces ATP from ADP in the presence of a proton or sodium gradient. F-type ATPases consist of two structural domains, F(1) containing the extramembraneous catalytic core and F(0) containing the membrane proton channel, linked together by a central stalk and a peripheral stalk. During catalysis, ATP synthesis in the catalytic domain of F(1) is coupled via a rotary mechanism of the central stalk subunits to proton translocation.</text>
</comment>
<organism evidence="19 20">
    <name type="scientific">Bosea lathyri</name>
    <dbReference type="NCBI Taxonomy" id="1036778"/>
    <lineage>
        <taxon>Bacteria</taxon>
        <taxon>Pseudomonadati</taxon>
        <taxon>Pseudomonadota</taxon>
        <taxon>Alphaproteobacteria</taxon>
        <taxon>Hyphomicrobiales</taxon>
        <taxon>Boseaceae</taxon>
        <taxon>Bosea</taxon>
    </lineage>
</organism>
<evidence type="ECO:0000313" key="20">
    <source>
        <dbReference type="Proteomes" id="UP000236743"/>
    </source>
</evidence>
<evidence type="ECO:0000256" key="6">
    <source>
        <dbReference type="ARBA" id="ARBA00022692"/>
    </source>
</evidence>
<evidence type="ECO:0000256" key="13">
    <source>
        <dbReference type="ARBA" id="ARBA00025614"/>
    </source>
</evidence>
<accession>A0A1H5TD71</accession>
<proteinExistence type="inferred from homology"/>
<gene>
    <name evidence="15" type="primary">atpF</name>
    <name evidence="19" type="ORF">SAMN04488115_101593</name>
</gene>
<evidence type="ECO:0000256" key="5">
    <source>
        <dbReference type="ARBA" id="ARBA00022547"/>
    </source>
</evidence>
<dbReference type="InterPro" id="IPR050059">
    <property type="entry name" value="ATP_synthase_B_chain"/>
</dbReference>
<dbReference type="CDD" id="cd06503">
    <property type="entry name" value="ATP-synt_Fo_b"/>
    <property type="match status" value="1"/>
</dbReference>
<dbReference type="Pfam" id="PF00430">
    <property type="entry name" value="ATP-synt_B"/>
    <property type="match status" value="1"/>
</dbReference>
<comment type="subunit">
    <text evidence="14 15">F-type ATPases have 2 components, F(1) - the catalytic core - and F(0) - the membrane proton channel. F(1) has five subunits: alpha(3), beta(3), gamma(1), delta(1), epsilon(1). F(0) has three main subunits: a(1), b(2) and c(10-14). The alpha and beta chains form an alternating ring which encloses part of the gamma chain. F(1) is attached to F(0) by a central stalk formed by the gamma and epsilon chains, while a peripheral stalk is formed by the delta and b chains.</text>
</comment>
<reference evidence="19 20" key="1">
    <citation type="submission" date="2016-10" db="EMBL/GenBank/DDBJ databases">
        <authorList>
            <person name="de Groot N.N."/>
        </authorList>
    </citation>
    <scope>NUCLEOTIDE SEQUENCE [LARGE SCALE GENOMIC DNA]</scope>
    <source>
        <strain evidence="19 20">DSM 26656</strain>
    </source>
</reference>
<keyword evidence="11 15" id="KW-0066">ATP synthesis</keyword>
<protein>
    <recommendedName>
        <fullName evidence="15">ATP synthase subunit b</fullName>
    </recommendedName>
    <alternativeName>
        <fullName evidence="15">ATP synthase F(0) sector subunit b</fullName>
    </alternativeName>
    <alternativeName>
        <fullName evidence="15">ATPase subunit I</fullName>
    </alternativeName>
    <alternativeName>
        <fullName evidence="15">F-type ATPase subunit b</fullName>
        <shortName evidence="15">F-ATPase subunit b</shortName>
    </alternativeName>
</protein>
<keyword evidence="4 15" id="KW-1003">Cell membrane</keyword>
<evidence type="ECO:0000256" key="17">
    <source>
        <dbReference type="SAM" id="Coils"/>
    </source>
</evidence>
<dbReference type="InterPro" id="IPR002146">
    <property type="entry name" value="ATP_synth_b/b'su_bac/chlpt"/>
</dbReference>
<name>A0A1H5TD71_9HYPH</name>
<dbReference type="GO" id="GO:0045259">
    <property type="term" value="C:proton-transporting ATP synthase complex"/>
    <property type="evidence" value="ECO:0007669"/>
    <property type="project" value="UniProtKB-KW"/>
</dbReference>
<dbReference type="HAMAP" id="MF_01398">
    <property type="entry name" value="ATP_synth_b_bprime"/>
    <property type="match status" value="1"/>
</dbReference>
<dbReference type="GO" id="GO:0046933">
    <property type="term" value="F:proton-transporting ATP synthase activity, rotational mechanism"/>
    <property type="evidence" value="ECO:0007669"/>
    <property type="project" value="UniProtKB-UniRule"/>
</dbReference>
<evidence type="ECO:0000256" key="14">
    <source>
        <dbReference type="ARBA" id="ARBA00025830"/>
    </source>
</evidence>
<keyword evidence="17" id="KW-0175">Coiled coil</keyword>
<dbReference type="RefSeq" id="WP_244595407.1">
    <property type="nucleotide sequence ID" value="NZ_FNUY01000001.1"/>
</dbReference>
<keyword evidence="3 15" id="KW-0813">Transport</keyword>
<keyword evidence="10 15" id="KW-0472">Membrane</keyword>
<keyword evidence="6 15" id="KW-0812">Transmembrane</keyword>
<dbReference type="GO" id="GO:0046961">
    <property type="term" value="F:proton-transporting ATPase activity, rotational mechanism"/>
    <property type="evidence" value="ECO:0007669"/>
    <property type="project" value="TreeGrafter"/>
</dbReference>
<keyword evidence="18" id="KW-0732">Signal</keyword>
<dbReference type="GO" id="GO:0005886">
    <property type="term" value="C:plasma membrane"/>
    <property type="evidence" value="ECO:0007669"/>
    <property type="project" value="UniProtKB-SubCell"/>
</dbReference>
<keyword evidence="5 15" id="KW-0138">CF(0)</keyword>
<evidence type="ECO:0000256" key="2">
    <source>
        <dbReference type="ARBA" id="ARBA00005513"/>
    </source>
</evidence>
<evidence type="ECO:0000256" key="10">
    <source>
        <dbReference type="ARBA" id="ARBA00023136"/>
    </source>
</evidence>
<evidence type="ECO:0000256" key="8">
    <source>
        <dbReference type="ARBA" id="ARBA00022989"/>
    </source>
</evidence>
<evidence type="ECO:0000256" key="11">
    <source>
        <dbReference type="ARBA" id="ARBA00023310"/>
    </source>
</evidence>
<feature type="chain" id="PRO_5009284934" description="ATP synthase subunit b" evidence="18">
    <location>
        <begin position="17"/>
        <end position="188"/>
    </location>
</feature>
<dbReference type="Proteomes" id="UP000236743">
    <property type="component" value="Unassembled WGS sequence"/>
</dbReference>
<feature type="coiled-coil region" evidence="17">
    <location>
        <begin position="76"/>
        <end position="110"/>
    </location>
</feature>
<evidence type="ECO:0000313" key="19">
    <source>
        <dbReference type="EMBL" id="SEF59957.1"/>
    </source>
</evidence>
<evidence type="ECO:0000256" key="16">
    <source>
        <dbReference type="RuleBase" id="RU003848"/>
    </source>
</evidence>
<dbReference type="EMBL" id="FNUY01000001">
    <property type="protein sequence ID" value="SEF59957.1"/>
    <property type="molecule type" value="Genomic_DNA"/>
</dbReference>
<keyword evidence="9 15" id="KW-0406">Ion transport</keyword>
<evidence type="ECO:0000256" key="18">
    <source>
        <dbReference type="SAM" id="SignalP"/>
    </source>
</evidence>